<evidence type="ECO:0000313" key="1">
    <source>
        <dbReference type="EMBL" id="KZP28124.1"/>
    </source>
</evidence>
<evidence type="ECO:0000313" key="2">
    <source>
        <dbReference type="Proteomes" id="UP000076532"/>
    </source>
</evidence>
<dbReference type="Proteomes" id="UP000076532">
    <property type="component" value="Unassembled WGS sequence"/>
</dbReference>
<reference evidence="1 2" key="1">
    <citation type="journal article" date="2016" name="Mol. Biol. Evol.">
        <title>Comparative Genomics of Early-Diverging Mushroom-Forming Fungi Provides Insights into the Origins of Lignocellulose Decay Capabilities.</title>
        <authorList>
            <person name="Nagy L.G."/>
            <person name="Riley R."/>
            <person name="Tritt A."/>
            <person name="Adam C."/>
            <person name="Daum C."/>
            <person name="Floudas D."/>
            <person name="Sun H."/>
            <person name="Yadav J.S."/>
            <person name="Pangilinan J."/>
            <person name="Larsson K.H."/>
            <person name="Matsuura K."/>
            <person name="Barry K."/>
            <person name="Labutti K."/>
            <person name="Kuo R."/>
            <person name="Ohm R.A."/>
            <person name="Bhattacharya S.S."/>
            <person name="Shirouzu T."/>
            <person name="Yoshinaga Y."/>
            <person name="Martin F.M."/>
            <person name="Grigoriev I.V."/>
            <person name="Hibbett D.S."/>
        </authorList>
    </citation>
    <scope>NUCLEOTIDE SEQUENCE [LARGE SCALE GENOMIC DNA]</scope>
    <source>
        <strain evidence="1 2">CBS 109695</strain>
    </source>
</reference>
<sequence>MYFTRTPKQCETAVRSQSHLANGDTLSYRNVISQALPYSNHTLRPELLHAFGAPPTAPRAIDRLQPMPMTTSYPSVCTATQTPTFSGVTARSLFFRNFGRCAHVGRLPFAFRQVFCLALGELYIVPSWGGGSLPGSTLQSKFISRPWTMSSASDTRATACRFVACDGS</sequence>
<protein>
    <submittedName>
        <fullName evidence="1">Uncharacterized protein</fullName>
    </submittedName>
</protein>
<name>A0A166RC26_9AGAM</name>
<keyword evidence="2" id="KW-1185">Reference proteome</keyword>
<dbReference type="AlphaFoldDB" id="A0A166RC26"/>
<proteinExistence type="predicted"/>
<accession>A0A166RC26</accession>
<dbReference type="EMBL" id="KV417505">
    <property type="protein sequence ID" value="KZP28124.1"/>
    <property type="molecule type" value="Genomic_DNA"/>
</dbReference>
<gene>
    <name evidence="1" type="ORF">FIBSPDRAFT_275313</name>
</gene>
<organism evidence="1 2">
    <name type="scientific">Athelia psychrophila</name>
    <dbReference type="NCBI Taxonomy" id="1759441"/>
    <lineage>
        <taxon>Eukaryota</taxon>
        <taxon>Fungi</taxon>
        <taxon>Dikarya</taxon>
        <taxon>Basidiomycota</taxon>
        <taxon>Agaricomycotina</taxon>
        <taxon>Agaricomycetes</taxon>
        <taxon>Agaricomycetidae</taxon>
        <taxon>Atheliales</taxon>
        <taxon>Atheliaceae</taxon>
        <taxon>Athelia</taxon>
    </lineage>
</organism>